<dbReference type="InterPro" id="IPR036871">
    <property type="entry name" value="PX_dom_sf"/>
</dbReference>
<feature type="domain" description="PX" evidence="1">
    <location>
        <begin position="17"/>
        <end position="68"/>
    </location>
</feature>
<protein>
    <submittedName>
        <fullName evidence="2">Sorting nexin-14</fullName>
    </submittedName>
</protein>
<dbReference type="Proteomes" id="UP001249851">
    <property type="component" value="Unassembled WGS sequence"/>
</dbReference>
<name>A0AAD9VF09_ACRCE</name>
<keyword evidence="3" id="KW-1185">Reference proteome</keyword>
<organism evidence="2 3">
    <name type="scientific">Acropora cervicornis</name>
    <name type="common">Staghorn coral</name>
    <dbReference type="NCBI Taxonomy" id="6130"/>
    <lineage>
        <taxon>Eukaryota</taxon>
        <taxon>Metazoa</taxon>
        <taxon>Cnidaria</taxon>
        <taxon>Anthozoa</taxon>
        <taxon>Hexacorallia</taxon>
        <taxon>Scleractinia</taxon>
        <taxon>Astrocoeniina</taxon>
        <taxon>Acroporidae</taxon>
        <taxon>Acropora</taxon>
    </lineage>
</organism>
<dbReference type="Gene3D" id="3.30.1520.10">
    <property type="entry name" value="Phox-like domain"/>
    <property type="match status" value="1"/>
</dbReference>
<dbReference type="SUPFAM" id="SSF64268">
    <property type="entry name" value="PX domain"/>
    <property type="match status" value="1"/>
</dbReference>
<comment type="caution">
    <text evidence="2">The sequence shown here is derived from an EMBL/GenBank/DDBJ whole genome shotgun (WGS) entry which is preliminary data.</text>
</comment>
<gene>
    <name evidence="2" type="ORF">P5673_002937</name>
</gene>
<dbReference type="PANTHER" id="PTHR22775">
    <property type="entry name" value="SORTING NEXIN"/>
    <property type="match status" value="1"/>
</dbReference>
<reference evidence="2" key="1">
    <citation type="journal article" date="2023" name="G3 (Bethesda)">
        <title>Whole genome assembly and annotation of the endangered Caribbean coral Acropora cervicornis.</title>
        <authorList>
            <person name="Selwyn J.D."/>
            <person name="Vollmer S.V."/>
        </authorList>
    </citation>
    <scope>NUCLEOTIDE SEQUENCE</scope>
    <source>
        <strain evidence="2">K2</strain>
    </source>
</reference>
<dbReference type="InterPro" id="IPR001683">
    <property type="entry name" value="PX_dom"/>
</dbReference>
<accession>A0AAD9VF09</accession>
<dbReference type="EMBL" id="JARQWQ010000005">
    <property type="protein sequence ID" value="KAK2571577.1"/>
    <property type="molecule type" value="Genomic_DNA"/>
</dbReference>
<reference evidence="2" key="2">
    <citation type="journal article" date="2023" name="Science">
        <title>Genomic signatures of disease resistance in endangered staghorn corals.</title>
        <authorList>
            <person name="Vollmer S.V."/>
            <person name="Selwyn J.D."/>
            <person name="Despard B.A."/>
            <person name="Roesel C.L."/>
        </authorList>
    </citation>
    <scope>NUCLEOTIDE SEQUENCE</scope>
    <source>
        <strain evidence="2">K2</strain>
    </source>
</reference>
<dbReference type="GO" id="GO:0035091">
    <property type="term" value="F:phosphatidylinositol binding"/>
    <property type="evidence" value="ECO:0007669"/>
    <property type="project" value="InterPro"/>
</dbReference>
<evidence type="ECO:0000313" key="3">
    <source>
        <dbReference type="Proteomes" id="UP001249851"/>
    </source>
</evidence>
<dbReference type="PANTHER" id="PTHR22775:SF44">
    <property type="entry name" value="SORTING NEXIN-14"/>
    <property type="match status" value="1"/>
</dbReference>
<dbReference type="Pfam" id="PF00787">
    <property type="entry name" value="PX"/>
    <property type="match status" value="1"/>
</dbReference>
<evidence type="ECO:0000313" key="2">
    <source>
        <dbReference type="EMBL" id="KAK2571577.1"/>
    </source>
</evidence>
<evidence type="ECO:0000259" key="1">
    <source>
        <dbReference type="Pfam" id="PF00787"/>
    </source>
</evidence>
<sequence length="203" mass="23434">MAPLDGMWRGEIDDSLLPAKRNSSRSITQKSNSSYFESCRGQFEKYLQYLCSNPLLKGSALLFNFFSPDKEFSQMFGPEKKGQNIDLFLQAFLSSTVEPTKRKPLPKGLLEQSQRIEEGIYPLRIKNSLLVCGKVAFQQTLDTYADRYLAHKVDLLTNEHRVAMIIHLLREKLERREKTLREMLAFLPEKRDLFPADDLSSHS</sequence>
<dbReference type="AlphaFoldDB" id="A0AAD9VF09"/>
<proteinExistence type="predicted"/>